<evidence type="ECO:0000313" key="3">
    <source>
        <dbReference type="Proteomes" id="UP000193922"/>
    </source>
</evidence>
<feature type="compositionally biased region" description="Polar residues" evidence="1">
    <location>
        <begin position="17"/>
        <end position="26"/>
    </location>
</feature>
<sequence length="137" mass="15326">HGYGPPADAHNKGESATYDNVATAEQHTAAGEYTGEYADEDGDRGFTDFFRKRPDPHLTAQYGEHYIPEYDNKKIAIAGVAALALLVGANKLHKKHQSKKEHRRKRQEPDQAHNYYRQTTEGEGVGNASYDTTTTKY</sequence>
<accession>A0A1Y1W007</accession>
<dbReference type="AlphaFoldDB" id="A0A1Y1W007"/>
<protein>
    <submittedName>
        <fullName evidence="2">Uncharacterized protein</fullName>
    </submittedName>
</protein>
<gene>
    <name evidence="2" type="ORF">DL89DRAFT_269878</name>
</gene>
<evidence type="ECO:0000256" key="1">
    <source>
        <dbReference type="SAM" id="MobiDB-lite"/>
    </source>
</evidence>
<dbReference type="Proteomes" id="UP000193922">
    <property type="component" value="Unassembled WGS sequence"/>
</dbReference>
<proteinExistence type="predicted"/>
<feature type="region of interest" description="Disordered" evidence="1">
    <location>
        <begin position="1"/>
        <end position="52"/>
    </location>
</feature>
<organism evidence="2 3">
    <name type="scientific">Linderina pennispora</name>
    <dbReference type="NCBI Taxonomy" id="61395"/>
    <lineage>
        <taxon>Eukaryota</taxon>
        <taxon>Fungi</taxon>
        <taxon>Fungi incertae sedis</taxon>
        <taxon>Zoopagomycota</taxon>
        <taxon>Kickxellomycotina</taxon>
        <taxon>Kickxellomycetes</taxon>
        <taxon>Kickxellales</taxon>
        <taxon>Kickxellaceae</taxon>
        <taxon>Linderina</taxon>
    </lineage>
</organism>
<evidence type="ECO:0000313" key="2">
    <source>
        <dbReference type="EMBL" id="ORX66833.1"/>
    </source>
</evidence>
<dbReference type="GeneID" id="63805115"/>
<comment type="caution">
    <text evidence="2">The sequence shown here is derived from an EMBL/GenBank/DDBJ whole genome shotgun (WGS) entry which is preliminary data.</text>
</comment>
<dbReference type="OrthoDB" id="5583606at2759"/>
<dbReference type="EMBL" id="MCFD01000014">
    <property type="protein sequence ID" value="ORX66833.1"/>
    <property type="molecule type" value="Genomic_DNA"/>
</dbReference>
<feature type="non-terminal residue" evidence="2">
    <location>
        <position position="1"/>
    </location>
</feature>
<feature type="region of interest" description="Disordered" evidence="1">
    <location>
        <begin position="92"/>
        <end position="137"/>
    </location>
</feature>
<reference evidence="2 3" key="1">
    <citation type="submission" date="2016-07" db="EMBL/GenBank/DDBJ databases">
        <title>Pervasive Adenine N6-methylation of Active Genes in Fungi.</title>
        <authorList>
            <consortium name="DOE Joint Genome Institute"/>
            <person name="Mondo S.J."/>
            <person name="Dannebaum R.O."/>
            <person name="Kuo R.C."/>
            <person name="Labutti K."/>
            <person name="Haridas S."/>
            <person name="Kuo A."/>
            <person name="Salamov A."/>
            <person name="Ahrendt S.R."/>
            <person name="Lipzen A."/>
            <person name="Sullivan W."/>
            <person name="Andreopoulos W.B."/>
            <person name="Clum A."/>
            <person name="Lindquist E."/>
            <person name="Daum C."/>
            <person name="Ramamoorthy G.K."/>
            <person name="Gryganskyi A."/>
            <person name="Culley D."/>
            <person name="Magnuson J.K."/>
            <person name="James T.Y."/>
            <person name="O'Malley M.A."/>
            <person name="Stajich J.E."/>
            <person name="Spatafora J.W."/>
            <person name="Visel A."/>
            <person name="Grigoriev I.V."/>
        </authorList>
    </citation>
    <scope>NUCLEOTIDE SEQUENCE [LARGE SCALE GENOMIC DNA]</scope>
    <source>
        <strain evidence="2 3">ATCC 12442</strain>
    </source>
</reference>
<name>A0A1Y1W007_9FUNG</name>
<dbReference type="RefSeq" id="XP_040740792.1">
    <property type="nucleotide sequence ID" value="XM_040888467.1"/>
</dbReference>
<keyword evidence="3" id="KW-1185">Reference proteome</keyword>
<feature type="compositionally biased region" description="Basic residues" evidence="1">
    <location>
        <begin position="92"/>
        <end position="106"/>
    </location>
</feature>
<feature type="compositionally biased region" description="Basic and acidic residues" evidence="1">
    <location>
        <begin position="43"/>
        <end position="52"/>
    </location>
</feature>